<dbReference type="STRING" id="521045.Kole_0146"/>
<evidence type="ECO:0000256" key="3">
    <source>
        <dbReference type="ARBA" id="ARBA00022898"/>
    </source>
</evidence>
<dbReference type="Pfam" id="PF00155">
    <property type="entry name" value="Aminotran_1_2"/>
    <property type="match status" value="1"/>
</dbReference>
<evidence type="ECO:0000256" key="2">
    <source>
        <dbReference type="ARBA" id="ARBA00012224"/>
    </source>
</evidence>
<evidence type="ECO:0000256" key="4">
    <source>
        <dbReference type="ARBA" id="ARBA00023239"/>
    </source>
</evidence>
<dbReference type="Gene3D" id="3.40.640.10">
    <property type="entry name" value="Type I PLP-dependent aspartate aminotransferase-like (Major domain)"/>
    <property type="match status" value="1"/>
</dbReference>
<dbReference type="GO" id="GO:0047804">
    <property type="term" value="F:cysteine-S-conjugate beta-lyase activity"/>
    <property type="evidence" value="ECO:0007669"/>
    <property type="project" value="UniProtKB-EC"/>
</dbReference>
<reference evidence="7 8" key="1">
    <citation type="submission" date="2009-06" db="EMBL/GenBank/DDBJ databases">
        <title>Complete sequence of Thermotogales bacterium TBF 19.5.1.</title>
        <authorList>
            <consortium name="US DOE Joint Genome Institute"/>
            <person name="Lucas S."/>
            <person name="Copeland A."/>
            <person name="Lapidus A."/>
            <person name="Glavina del Rio T."/>
            <person name="Tice H."/>
            <person name="Bruce D."/>
            <person name="Goodwin L."/>
            <person name="Pitluck S."/>
            <person name="Chertkov O."/>
            <person name="Brettin T."/>
            <person name="Detter J.C."/>
            <person name="Han C."/>
            <person name="Schmutz J."/>
            <person name="Larimer F."/>
            <person name="Land M."/>
            <person name="Hauser L."/>
            <person name="Kyrpides N."/>
            <person name="Ovchinnikova G."/>
            <person name="Noll K."/>
        </authorList>
    </citation>
    <scope>NUCLEOTIDE SEQUENCE [LARGE SCALE GENOMIC DNA]</scope>
    <source>
        <strain evidence="8">ATCC BAA-1733 / DSM 21960 / TBF 19.5.1</strain>
    </source>
</reference>
<evidence type="ECO:0000313" key="7">
    <source>
        <dbReference type="EMBL" id="ACR78872.1"/>
    </source>
</evidence>
<dbReference type="NCBIfam" id="TIGR04350">
    <property type="entry name" value="C_S_lyase_PatB"/>
    <property type="match status" value="1"/>
</dbReference>
<keyword evidence="8" id="KW-1185">Reference proteome</keyword>
<comment type="cofactor">
    <cofactor evidence="1">
        <name>pyridoxal 5'-phosphate</name>
        <dbReference type="ChEBI" id="CHEBI:597326"/>
    </cofactor>
</comment>
<dbReference type="SUPFAM" id="SSF53383">
    <property type="entry name" value="PLP-dependent transferases"/>
    <property type="match status" value="1"/>
</dbReference>
<evidence type="ECO:0000313" key="8">
    <source>
        <dbReference type="Proteomes" id="UP000002382"/>
    </source>
</evidence>
<dbReference type="AlphaFoldDB" id="C5CID8"/>
<dbReference type="InterPro" id="IPR015424">
    <property type="entry name" value="PyrdxlP-dep_Trfase"/>
</dbReference>
<protein>
    <recommendedName>
        <fullName evidence="2">cysteine-S-conjugate beta-lyase</fullName>
        <ecNumber evidence="2">4.4.1.13</ecNumber>
    </recommendedName>
</protein>
<accession>C5CID8</accession>
<dbReference type="eggNOG" id="COG1168">
    <property type="taxonomic scope" value="Bacteria"/>
</dbReference>
<evidence type="ECO:0000256" key="1">
    <source>
        <dbReference type="ARBA" id="ARBA00001933"/>
    </source>
</evidence>
<dbReference type="HOGENOM" id="CLU_017584_15_0_0"/>
<evidence type="ECO:0000259" key="6">
    <source>
        <dbReference type="Pfam" id="PF00155"/>
    </source>
</evidence>
<reference evidence="7 8" key="2">
    <citation type="journal article" date="2011" name="J. Bacteriol.">
        <title>Genome Sequence of Kosmotoga olearia Strain TBF 19.5.1, a Thermophilic Bacterium with a Wide Growth Temperature Range, Isolated from the Troll B Oil Platform in the North Sea.</title>
        <authorList>
            <person name="Swithers K.S."/>
            <person name="Dipippo J.L."/>
            <person name="Bruce D.C."/>
            <person name="Detter C."/>
            <person name="Tapia R."/>
            <person name="Han S."/>
            <person name="Goodwin L.A."/>
            <person name="Han J."/>
            <person name="Woyke T."/>
            <person name="Pitluck S."/>
            <person name="Pennacchio L."/>
            <person name="Nolan M."/>
            <person name="Mikhailova N."/>
            <person name="Land M.L."/>
            <person name="Nesbo C.L."/>
            <person name="Gogarten J.P."/>
            <person name="Noll K.M."/>
        </authorList>
    </citation>
    <scope>NUCLEOTIDE SEQUENCE [LARGE SCALE GENOMIC DNA]</scope>
    <source>
        <strain evidence="8">ATCC BAA-1733 / DSM 21960 / TBF 19.5.1</strain>
    </source>
</reference>
<keyword evidence="7" id="KW-0032">Aminotransferase</keyword>
<dbReference type="Gene3D" id="3.90.1150.10">
    <property type="entry name" value="Aspartate Aminotransferase, domain 1"/>
    <property type="match status" value="1"/>
</dbReference>
<dbReference type="PANTHER" id="PTHR43525:SF1">
    <property type="entry name" value="PROTEIN MALY"/>
    <property type="match status" value="1"/>
</dbReference>
<dbReference type="OrthoDB" id="9802872at2"/>
<dbReference type="InterPro" id="IPR015421">
    <property type="entry name" value="PyrdxlP-dep_Trfase_major"/>
</dbReference>
<keyword evidence="4" id="KW-0456">Lyase</keyword>
<dbReference type="InterPro" id="IPR027619">
    <property type="entry name" value="C-S_lyase_PatB-like"/>
</dbReference>
<evidence type="ECO:0000256" key="5">
    <source>
        <dbReference type="ARBA" id="ARBA00037974"/>
    </source>
</evidence>
<gene>
    <name evidence="7" type="ordered locus">Kole_0146</name>
</gene>
<dbReference type="InterPro" id="IPR051798">
    <property type="entry name" value="Class-II_PLP-Dep_Aminotrans"/>
</dbReference>
<dbReference type="KEGG" id="kol:Kole_0146"/>
<organism evidence="7 8">
    <name type="scientific">Kosmotoga olearia (strain ATCC BAA-1733 / DSM 21960 / TBF 19.5.1)</name>
    <dbReference type="NCBI Taxonomy" id="521045"/>
    <lineage>
        <taxon>Bacteria</taxon>
        <taxon>Thermotogati</taxon>
        <taxon>Thermotogota</taxon>
        <taxon>Thermotogae</taxon>
        <taxon>Kosmotogales</taxon>
        <taxon>Kosmotogaceae</taxon>
        <taxon>Kosmotoga</taxon>
    </lineage>
</organism>
<dbReference type="EMBL" id="CP001634">
    <property type="protein sequence ID" value="ACR78872.1"/>
    <property type="molecule type" value="Genomic_DNA"/>
</dbReference>
<sequence>MEKYDFDKFIDRRETNSYKWDYLDEAFGTRDLIPMWVADMDFEAPKPVIEAIKNRAQHGCYGYTARPDSYYESIMNWLEKRHSWKVEKEWLLHSPGVVPGIVIAILAFTNPGDKVIIQTPVYHPFYSTVRENGRQLVKNPLKLENGKYFMNFEDLESKIDERARMLILCNPHNPGGRVWTEGELLKLGELCIKHDLIILSDEIHSDIIMPGYKHIPIASISQELADRTITYIAPSKTFNLAGLTTSTVIISNQRLRRIYNNMLSSLELNLGNVFGIVATEAAYRYGEEWLEQLLKYLKGNLEFLKKFISERLPEIKVVEPEGTYLVWLDFRGLGMDQEELRKFIIEKAKLGLNDGVTFGEEGKGFQRMNIACPRSILKKALEQLETAVKNLKGT</sequence>
<keyword evidence="3" id="KW-0663">Pyridoxal phosphate</keyword>
<comment type="similarity">
    <text evidence="5">Belongs to the class-II pyridoxal-phosphate-dependent aminotransferase family. MalY/PatB cystathionine beta-lyase subfamily.</text>
</comment>
<dbReference type="InterPro" id="IPR004839">
    <property type="entry name" value="Aminotransferase_I/II_large"/>
</dbReference>
<feature type="domain" description="Aminotransferase class I/classII large" evidence="6">
    <location>
        <begin position="35"/>
        <end position="383"/>
    </location>
</feature>
<dbReference type="EC" id="4.4.1.13" evidence="2"/>
<keyword evidence="7" id="KW-0808">Transferase</keyword>
<dbReference type="Proteomes" id="UP000002382">
    <property type="component" value="Chromosome"/>
</dbReference>
<dbReference type="InterPro" id="IPR015422">
    <property type="entry name" value="PyrdxlP-dep_Trfase_small"/>
</dbReference>
<dbReference type="GO" id="GO:0008483">
    <property type="term" value="F:transaminase activity"/>
    <property type="evidence" value="ECO:0007669"/>
    <property type="project" value="UniProtKB-KW"/>
</dbReference>
<name>C5CID8_KOSOT</name>
<dbReference type="RefSeq" id="WP_012744660.1">
    <property type="nucleotide sequence ID" value="NC_012785.1"/>
</dbReference>
<proteinExistence type="inferred from homology"/>
<dbReference type="PANTHER" id="PTHR43525">
    <property type="entry name" value="PROTEIN MALY"/>
    <property type="match status" value="1"/>
</dbReference>
<dbReference type="GO" id="GO:0030170">
    <property type="term" value="F:pyridoxal phosphate binding"/>
    <property type="evidence" value="ECO:0007669"/>
    <property type="project" value="InterPro"/>
</dbReference>
<dbReference type="CDD" id="cd00609">
    <property type="entry name" value="AAT_like"/>
    <property type="match status" value="1"/>
</dbReference>